<dbReference type="GO" id="GO:0005737">
    <property type="term" value="C:cytoplasm"/>
    <property type="evidence" value="ECO:0007669"/>
    <property type="project" value="UniProtKB-SubCell"/>
</dbReference>
<dbReference type="SUPFAM" id="SSF52540">
    <property type="entry name" value="P-loop containing nucleoside triphosphate hydrolases"/>
    <property type="match status" value="1"/>
</dbReference>
<dbReference type="GO" id="GO:0002949">
    <property type="term" value="P:tRNA threonylcarbamoyladenosine modification"/>
    <property type="evidence" value="ECO:0007669"/>
    <property type="project" value="InterPro"/>
</dbReference>
<gene>
    <name evidence="11" type="primary">tsaE</name>
    <name evidence="11" type="ORF">MBHS_04160</name>
</gene>
<keyword evidence="9" id="KW-0460">Magnesium</keyword>
<keyword evidence="12" id="KW-1185">Reference proteome</keyword>
<dbReference type="RefSeq" id="WP_286019529.1">
    <property type="nucleotide sequence ID" value="NZ_FMSV02000546.1"/>
</dbReference>
<dbReference type="NCBIfam" id="TIGR00150">
    <property type="entry name" value="T6A_YjeE"/>
    <property type="match status" value="1"/>
</dbReference>
<dbReference type="Proteomes" id="UP000236724">
    <property type="component" value="Unassembled WGS sequence"/>
</dbReference>
<name>A0A1H6FG05_9GAMM</name>
<dbReference type="GO" id="GO:0005524">
    <property type="term" value="F:ATP binding"/>
    <property type="evidence" value="ECO:0007669"/>
    <property type="project" value="UniProtKB-KW"/>
</dbReference>
<dbReference type="AlphaFoldDB" id="A0A1H6FG05"/>
<evidence type="ECO:0000256" key="8">
    <source>
        <dbReference type="ARBA" id="ARBA00022840"/>
    </source>
</evidence>
<organism evidence="11 12">
    <name type="scientific">Candidatus Venteria ishoeyi</name>
    <dbReference type="NCBI Taxonomy" id="1899563"/>
    <lineage>
        <taxon>Bacteria</taxon>
        <taxon>Pseudomonadati</taxon>
        <taxon>Pseudomonadota</taxon>
        <taxon>Gammaproteobacteria</taxon>
        <taxon>Thiotrichales</taxon>
        <taxon>Thiotrichaceae</taxon>
        <taxon>Venteria</taxon>
    </lineage>
</organism>
<dbReference type="Gene3D" id="3.40.50.300">
    <property type="entry name" value="P-loop containing nucleotide triphosphate hydrolases"/>
    <property type="match status" value="1"/>
</dbReference>
<evidence type="ECO:0000256" key="3">
    <source>
        <dbReference type="ARBA" id="ARBA00019010"/>
    </source>
</evidence>
<keyword evidence="7" id="KW-0547">Nucleotide-binding</keyword>
<evidence type="ECO:0000256" key="10">
    <source>
        <dbReference type="ARBA" id="ARBA00032441"/>
    </source>
</evidence>
<evidence type="ECO:0000256" key="4">
    <source>
        <dbReference type="ARBA" id="ARBA00022490"/>
    </source>
</evidence>
<accession>A0A1H6FG05</accession>
<evidence type="ECO:0000313" key="12">
    <source>
        <dbReference type="Proteomes" id="UP000236724"/>
    </source>
</evidence>
<keyword evidence="4" id="KW-0963">Cytoplasm</keyword>
<dbReference type="EMBL" id="FMSV02000546">
    <property type="protein sequence ID" value="SEH08269.1"/>
    <property type="molecule type" value="Genomic_DNA"/>
</dbReference>
<comment type="similarity">
    <text evidence="2">Belongs to the TsaE family.</text>
</comment>
<dbReference type="InterPro" id="IPR003442">
    <property type="entry name" value="T6A_TsaE"/>
</dbReference>
<comment type="subcellular location">
    <subcellularLocation>
        <location evidence="1">Cytoplasm</location>
    </subcellularLocation>
</comment>
<evidence type="ECO:0000256" key="7">
    <source>
        <dbReference type="ARBA" id="ARBA00022741"/>
    </source>
</evidence>
<reference evidence="11 12" key="1">
    <citation type="submission" date="2016-10" db="EMBL/GenBank/DDBJ databases">
        <authorList>
            <person name="de Groot N.N."/>
        </authorList>
    </citation>
    <scope>NUCLEOTIDE SEQUENCE [LARGE SCALE GENOMIC DNA]</scope>
    <source>
        <strain evidence="11">MBHS1</strain>
    </source>
</reference>
<evidence type="ECO:0000256" key="2">
    <source>
        <dbReference type="ARBA" id="ARBA00007599"/>
    </source>
</evidence>
<dbReference type="PANTHER" id="PTHR33540:SF2">
    <property type="entry name" value="TRNA THREONYLCARBAMOYLADENOSINE BIOSYNTHESIS PROTEIN TSAE"/>
    <property type="match status" value="1"/>
</dbReference>
<evidence type="ECO:0000256" key="9">
    <source>
        <dbReference type="ARBA" id="ARBA00022842"/>
    </source>
</evidence>
<dbReference type="InterPro" id="IPR027417">
    <property type="entry name" value="P-loop_NTPase"/>
</dbReference>
<evidence type="ECO:0000256" key="5">
    <source>
        <dbReference type="ARBA" id="ARBA00022694"/>
    </source>
</evidence>
<evidence type="ECO:0000313" key="11">
    <source>
        <dbReference type="EMBL" id="SEH08269.1"/>
    </source>
</evidence>
<proteinExistence type="inferred from homology"/>
<dbReference type="Pfam" id="PF02367">
    <property type="entry name" value="TsaE"/>
    <property type="match status" value="1"/>
</dbReference>
<evidence type="ECO:0000256" key="1">
    <source>
        <dbReference type="ARBA" id="ARBA00004496"/>
    </source>
</evidence>
<sequence>MNFTSCPQINSTKPDSYWLPDSLATEQAGAWLAKHCKPGMLLILHGDLGAGKTTFVRGFIQALGHVGNVKSPTYTLVEPYALSGPVTQVYHFDLYRLSDPEELEYLGLRDYLDQQAICLVEWPQRAGDLLPTADLEIKLCYQGEGRCLQLMPKTSLGRKIVLPICTQI</sequence>
<keyword evidence="6" id="KW-0479">Metal-binding</keyword>
<keyword evidence="8" id="KW-0067">ATP-binding</keyword>
<protein>
    <recommendedName>
        <fullName evidence="3">tRNA threonylcarbamoyladenosine biosynthesis protein TsaE</fullName>
    </recommendedName>
    <alternativeName>
        <fullName evidence="10">t(6)A37 threonylcarbamoyladenosine biosynthesis protein TsaE</fullName>
    </alternativeName>
</protein>
<dbReference type="PANTHER" id="PTHR33540">
    <property type="entry name" value="TRNA THREONYLCARBAMOYLADENOSINE BIOSYNTHESIS PROTEIN TSAE"/>
    <property type="match status" value="1"/>
</dbReference>
<evidence type="ECO:0000256" key="6">
    <source>
        <dbReference type="ARBA" id="ARBA00022723"/>
    </source>
</evidence>
<keyword evidence="5" id="KW-0819">tRNA processing</keyword>
<dbReference type="GO" id="GO:0046872">
    <property type="term" value="F:metal ion binding"/>
    <property type="evidence" value="ECO:0007669"/>
    <property type="project" value="UniProtKB-KW"/>
</dbReference>